<dbReference type="InterPro" id="IPR011761">
    <property type="entry name" value="ATP-grasp"/>
</dbReference>
<dbReference type="PROSITE" id="PS50975">
    <property type="entry name" value="ATP_GRASP"/>
    <property type="match status" value="1"/>
</dbReference>
<evidence type="ECO:0000313" key="5">
    <source>
        <dbReference type="Proteomes" id="UP000218418"/>
    </source>
</evidence>
<keyword evidence="2" id="KW-0472">Membrane</keyword>
<dbReference type="Gene3D" id="3.40.50.20">
    <property type="match status" value="1"/>
</dbReference>
<keyword evidence="5" id="KW-1185">Reference proteome</keyword>
<sequence>MAQSSVSVSASQPIAPPTSIGMRFFALFQNLATLTLLLLALPINATIVLTTLLLNILTSPFQKKQTTVVATEKKNILISGGKMTKALQLARFFHSAGHRVILTETHKYWLSGHRFSQSVDKFYTTPVPQKDSQAYTQALIDIINKEGIDIYIPVTSPIASYYDSLAKPALSEYCEVFHIDAATCEMLDDKFAFSEKARSFGLSIPKCFKITNPEQVINFDFSGETRKYILKSIPYDSVRRLDLTKLPCDTPEETEAFVRSLPISPQKPWIMQEFIPGKEYCTHSTVRDGVMRLHCCCESSAFQVNYENVENPKIREWVTHFVKELGVTGQLSFDFIEAEDGNVYAIECNPRTHSAITIFHDQLQQAANAYLSKEPIAAPLQALPNSKPTYWTYHEFWRLNEIRSLSQLGNWIKNMLRGTDAIYTFDDCLPFLMVHHWQIPVLLLKNLSKLKGWTRIDFNIGKLVELGGD</sequence>
<keyword evidence="2" id="KW-0812">Transmembrane</keyword>
<accession>A0A1Z4LYV8</accession>
<feature type="transmembrane region" description="Helical" evidence="2">
    <location>
        <begin position="31"/>
        <end position="54"/>
    </location>
</feature>
<proteinExistence type="predicted"/>
<dbReference type="GO" id="GO:0005524">
    <property type="term" value="F:ATP binding"/>
    <property type="evidence" value="ECO:0007669"/>
    <property type="project" value="UniProtKB-UniRule"/>
</dbReference>
<reference evidence="4 5" key="1">
    <citation type="submission" date="2017-06" db="EMBL/GenBank/DDBJ databases">
        <title>Genome sequencing of cyanobaciteial culture collection at National Institute for Environmental Studies (NIES).</title>
        <authorList>
            <person name="Hirose Y."/>
            <person name="Shimura Y."/>
            <person name="Fujisawa T."/>
            <person name="Nakamura Y."/>
            <person name="Kawachi M."/>
        </authorList>
    </citation>
    <scope>NUCLEOTIDE SEQUENCE [LARGE SCALE GENOMIC DNA]</scope>
    <source>
        <strain evidence="4 5">NIES-267</strain>
    </source>
</reference>
<dbReference type="EMBL" id="AP018227">
    <property type="protein sequence ID" value="BAY86341.1"/>
    <property type="molecule type" value="Genomic_DNA"/>
</dbReference>
<dbReference type="InterPro" id="IPR003806">
    <property type="entry name" value="ATP-grasp_PylC-type"/>
</dbReference>
<dbReference type="AlphaFoldDB" id="A0A1Z4LYV8"/>
<evidence type="ECO:0000259" key="3">
    <source>
        <dbReference type="PROSITE" id="PS50975"/>
    </source>
</evidence>
<evidence type="ECO:0000313" key="4">
    <source>
        <dbReference type="EMBL" id="BAY86341.1"/>
    </source>
</evidence>
<dbReference type="Proteomes" id="UP000218418">
    <property type="component" value="Chromosome"/>
</dbReference>
<protein>
    <recommendedName>
        <fullName evidence="3">ATP-grasp domain-containing protein</fullName>
    </recommendedName>
</protein>
<dbReference type="Pfam" id="PF02655">
    <property type="entry name" value="ATP-grasp_3"/>
    <property type="match status" value="1"/>
</dbReference>
<feature type="domain" description="ATP-grasp" evidence="3">
    <location>
        <begin position="313"/>
        <end position="380"/>
    </location>
</feature>
<keyword evidence="2" id="KW-1133">Transmembrane helix</keyword>
<evidence type="ECO:0000256" key="1">
    <source>
        <dbReference type="PROSITE-ProRule" id="PRU00409"/>
    </source>
</evidence>
<dbReference type="SUPFAM" id="SSF56059">
    <property type="entry name" value="Glutathione synthetase ATP-binding domain-like"/>
    <property type="match status" value="1"/>
</dbReference>
<dbReference type="NCBIfam" id="NF005315">
    <property type="entry name" value="PRK06849.1"/>
    <property type="match status" value="1"/>
</dbReference>
<dbReference type="GO" id="GO:0046872">
    <property type="term" value="F:metal ion binding"/>
    <property type="evidence" value="ECO:0007669"/>
    <property type="project" value="InterPro"/>
</dbReference>
<name>A0A1Z4LYV8_9CYAN</name>
<gene>
    <name evidence="4" type="ORF">NIES267_58470</name>
</gene>
<organism evidence="4 5">
    <name type="scientific">Calothrix parasitica NIES-267</name>
    <dbReference type="NCBI Taxonomy" id="1973488"/>
    <lineage>
        <taxon>Bacteria</taxon>
        <taxon>Bacillati</taxon>
        <taxon>Cyanobacteriota</taxon>
        <taxon>Cyanophyceae</taxon>
        <taxon>Nostocales</taxon>
        <taxon>Calotrichaceae</taxon>
        <taxon>Calothrix</taxon>
    </lineage>
</organism>
<dbReference type="OrthoDB" id="40611at2"/>
<evidence type="ECO:0000256" key="2">
    <source>
        <dbReference type="SAM" id="Phobius"/>
    </source>
</evidence>
<keyword evidence="1" id="KW-0547">Nucleotide-binding</keyword>
<dbReference type="Gene3D" id="3.30.470.20">
    <property type="entry name" value="ATP-grasp fold, B domain"/>
    <property type="match status" value="1"/>
</dbReference>
<keyword evidence="1" id="KW-0067">ATP-binding</keyword>